<evidence type="ECO:0000313" key="2">
    <source>
        <dbReference type="Proteomes" id="UP001164761"/>
    </source>
</evidence>
<organism evidence="1 2">
    <name type="scientific">Alicyclobacillus fastidiosus</name>
    <dbReference type="NCBI Taxonomy" id="392011"/>
    <lineage>
        <taxon>Bacteria</taxon>
        <taxon>Bacillati</taxon>
        <taxon>Bacillota</taxon>
        <taxon>Bacilli</taxon>
        <taxon>Bacillales</taxon>
        <taxon>Alicyclobacillaceae</taxon>
        <taxon>Alicyclobacillus</taxon>
    </lineage>
</organism>
<accession>A0ABY6ZL28</accession>
<dbReference type="Proteomes" id="UP001164761">
    <property type="component" value="Chromosome"/>
</dbReference>
<protein>
    <submittedName>
        <fullName evidence="1">Uncharacterized protein</fullName>
    </submittedName>
</protein>
<reference evidence="1" key="1">
    <citation type="submission" date="2022-08" db="EMBL/GenBank/DDBJ databases">
        <title>Alicyclobacillus fastidiosus DSM 17978, complete genome.</title>
        <authorList>
            <person name="Wang Q."/>
            <person name="Cai R."/>
            <person name="Wang Z."/>
        </authorList>
    </citation>
    <scope>NUCLEOTIDE SEQUENCE</scope>
    <source>
        <strain evidence="1">DSM 17978</strain>
    </source>
</reference>
<proteinExistence type="predicted"/>
<dbReference type="RefSeq" id="WP_268006684.1">
    <property type="nucleotide sequence ID" value="NZ_CP104067.1"/>
</dbReference>
<keyword evidence="2" id="KW-1185">Reference proteome</keyword>
<evidence type="ECO:0000313" key="1">
    <source>
        <dbReference type="EMBL" id="WAH42809.1"/>
    </source>
</evidence>
<name>A0ABY6ZL28_9BACL</name>
<sequence>MPKSKVNIKHHPALQEITDEEWDEYFPKTGTEWTTLDIQYLVDWWGKDDIISLSYALERPPWDLYRVIQKLRKEGHDVPYLRTARKRNDVKLPKLPEPVRGHGKYRSVPQVDFAMATVFEQLTLWEMNEEDTSVTSRCTEQTHVA</sequence>
<gene>
    <name evidence="1" type="ORF">NZD89_05095</name>
</gene>
<dbReference type="EMBL" id="CP104067">
    <property type="protein sequence ID" value="WAH42809.1"/>
    <property type="molecule type" value="Genomic_DNA"/>
</dbReference>